<comment type="caution">
    <text evidence="1">The sequence shown here is derived from an EMBL/GenBank/DDBJ whole genome shotgun (WGS) entry which is preliminary data.</text>
</comment>
<reference evidence="1 2" key="1">
    <citation type="journal article" date="2015" name="Nature">
        <title>rRNA introns, odd ribosomes, and small enigmatic genomes across a large radiation of phyla.</title>
        <authorList>
            <person name="Brown C.T."/>
            <person name="Hug L.A."/>
            <person name="Thomas B.C."/>
            <person name="Sharon I."/>
            <person name="Castelle C.J."/>
            <person name="Singh A."/>
            <person name="Wilkins M.J."/>
            <person name="Williams K.H."/>
            <person name="Banfield J.F."/>
        </authorList>
    </citation>
    <scope>NUCLEOTIDE SEQUENCE [LARGE SCALE GENOMIC DNA]</scope>
</reference>
<evidence type="ECO:0000313" key="2">
    <source>
        <dbReference type="Proteomes" id="UP000034176"/>
    </source>
</evidence>
<feature type="non-terminal residue" evidence="1">
    <location>
        <position position="1"/>
    </location>
</feature>
<proteinExistence type="predicted"/>
<organism evidence="1 2">
    <name type="scientific">Candidatus Gottesmanbacteria bacterium GW2011_GWA1_34_13</name>
    <dbReference type="NCBI Taxonomy" id="1618434"/>
    <lineage>
        <taxon>Bacteria</taxon>
        <taxon>Candidatus Gottesmaniibacteriota</taxon>
    </lineage>
</organism>
<sequence>SYNHDQLTQSHRRIPEFKQAGLNIIKLKGTHSSSIIHPDILIDKVYKKTS</sequence>
<name>A0A0G0DS72_9BACT</name>
<dbReference type="AlphaFoldDB" id="A0A0G0DS72"/>
<evidence type="ECO:0000313" key="1">
    <source>
        <dbReference type="EMBL" id="KKP57942.1"/>
    </source>
</evidence>
<accession>A0A0G0DS72</accession>
<gene>
    <name evidence="1" type="ORF">UR52_C0023G0001</name>
</gene>
<protein>
    <submittedName>
        <fullName evidence="1">Uncharacterized protein</fullName>
    </submittedName>
</protein>
<dbReference type="Proteomes" id="UP000034176">
    <property type="component" value="Unassembled WGS sequence"/>
</dbReference>
<dbReference type="EMBL" id="LBPN01000023">
    <property type="protein sequence ID" value="KKP57942.1"/>
    <property type="molecule type" value="Genomic_DNA"/>
</dbReference>